<feature type="region of interest" description="Disordered" evidence="1">
    <location>
        <begin position="135"/>
        <end position="158"/>
    </location>
</feature>
<dbReference type="Proteomes" id="UP000594262">
    <property type="component" value="Unplaced"/>
</dbReference>
<feature type="compositionally biased region" description="Polar residues" evidence="1">
    <location>
        <begin position="42"/>
        <end position="54"/>
    </location>
</feature>
<name>A0A7M5XGX9_9CNID</name>
<organism evidence="2 3">
    <name type="scientific">Clytia hemisphaerica</name>
    <dbReference type="NCBI Taxonomy" id="252671"/>
    <lineage>
        <taxon>Eukaryota</taxon>
        <taxon>Metazoa</taxon>
        <taxon>Cnidaria</taxon>
        <taxon>Hydrozoa</taxon>
        <taxon>Hydroidolina</taxon>
        <taxon>Leptothecata</taxon>
        <taxon>Obeliida</taxon>
        <taxon>Clytiidae</taxon>
        <taxon>Clytia</taxon>
    </lineage>
</organism>
<keyword evidence="3" id="KW-1185">Reference proteome</keyword>
<feature type="region of interest" description="Disordered" evidence="1">
    <location>
        <begin position="40"/>
        <end position="98"/>
    </location>
</feature>
<dbReference type="OrthoDB" id="189446at2759"/>
<accession>A0A7M5XGX9</accession>
<evidence type="ECO:0000256" key="1">
    <source>
        <dbReference type="SAM" id="MobiDB-lite"/>
    </source>
</evidence>
<dbReference type="AlphaFoldDB" id="A0A7M5XGX9"/>
<dbReference type="EnsemblMetazoa" id="CLYHEMT022156.2">
    <property type="protein sequence ID" value="CLYHEMP022156.2"/>
    <property type="gene ID" value="CLYHEMG022156"/>
</dbReference>
<protein>
    <submittedName>
        <fullName evidence="2">Uncharacterized protein</fullName>
    </submittedName>
</protein>
<proteinExistence type="predicted"/>
<sequence length="231" mass="25613">MGQKPSSKVYWNESYDTLYPPSSASSFTLPMQINDRLIARSRSGSIETTSSQGLQPPFMGPNSKRRKAPDKSRSSSSASNSSRASRTGSGASDGSYYVPRAARYNSPTYDYRESGYFHDVIRAKQVEFEREGIAYDEPDDYNDGHAHTNQGHSPPYKEENVPTKNFTYMDVNDIAFTRKGSPIFFEVDPEVPSNMQKRPVTGPGLESDPAIVDPQKGTPETATLETDLPAY</sequence>
<feature type="region of interest" description="Disordered" evidence="1">
    <location>
        <begin position="193"/>
        <end position="231"/>
    </location>
</feature>
<evidence type="ECO:0000313" key="2">
    <source>
        <dbReference type="EnsemblMetazoa" id="CLYHEMP022156.2"/>
    </source>
</evidence>
<feature type="compositionally biased region" description="Low complexity" evidence="1">
    <location>
        <begin position="74"/>
        <end position="95"/>
    </location>
</feature>
<evidence type="ECO:0000313" key="3">
    <source>
        <dbReference type="Proteomes" id="UP000594262"/>
    </source>
</evidence>
<reference evidence="2" key="1">
    <citation type="submission" date="2021-01" db="UniProtKB">
        <authorList>
            <consortium name="EnsemblMetazoa"/>
        </authorList>
    </citation>
    <scope>IDENTIFICATION</scope>
</reference>